<dbReference type="Pfam" id="PF03819">
    <property type="entry name" value="MazG"/>
    <property type="match status" value="1"/>
</dbReference>
<feature type="domain" description="NTP pyrophosphohydrolase MazG-like" evidence="1">
    <location>
        <begin position="86"/>
        <end position="149"/>
    </location>
</feature>
<accession>A0A644ZWN5</accession>
<dbReference type="GO" id="GO:0046061">
    <property type="term" value="P:dATP catabolic process"/>
    <property type="evidence" value="ECO:0007669"/>
    <property type="project" value="TreeGrafter"/>
</dbReference>
<name>A0A644ZWN5_9ZZZZ</name>
<gene>
    <name evidence="2" type="primary">mazG_19</name>
    <name evidence="2" type="ORF">SDC9_91811</name>
</gene>
<dbReference type="Gene3D" id="1.10.287.1080">
    <property type="entry name" value="MazG-like"/>
    <property type="match status" value="2"/>
</dbReference>
<dbReference type="InterPro" id="IPR004518">
    <property type="entry name" value="MazG-like_dom"/>
</dbReference>
<keyword evidence="2" id="KW-0378">Hydrolase</keyword>
<dbReference type="PANTHER" id="PTHR30522:SF0">
    <property type="entry name" value="NUCLEOSIDE TRIPHOSPHATE PYROPHOSPHOHYDROLASE"/>
    <property type="match status" value="1"/>
</dbReference>
<protein>
    <submittedName>
        <fullName evidence="2">Nucleoside triphosphate pyrophosphohydrolase</fullName>
        <ecNumber evidence="2">3.6.1.8</ecNumber>
    </submittedName>
</protein>
<comment type="caution">
    <text evidence="2">The sequence shown here is derived from an EMBL/GenBank/DDBJ whole genome shotgun (WGS) entry which is preliminary data.</text>
</comment>
<reference evidence="2" key="1">
    <citation type="submission" date="2019-08" db="EMBL/GenBank/DDBJ databases">
        <authorList>
            <person name="Kucharzyk K."/>
            <person name="Murdoch R.W."/>
            <person name="Higgins S."/>
            <person name="Loffler F."/>
        </authorList>
    </citation>
    <scope>NUCLEOTIDE SEQUENCE</scope>
</reference>
<dbReference type="InterPro" id="IPR011551">
    <property type="entry name" value="NTP_PyrPHydrolase_MazG"/>
</dbReference>
<sequence>MDDVADGICKKLIYRHPHVFGTVEVKDTAEELDRWEVLKRKEKGQKSAADAVDAVARTLPALWRAEKMQSKAAKAGFDWPDGGGVMDKLDEEVGELRQAAEDTARSADAPHGVKEEVGDVLFIAVKIAQRHGVDPEEALHASCDKFARRFRFVEEHASAELESLSPEEKLALWKRAKQTES</sequence>
<dbReference type="EC" id="3.6.1.8" evidence="2"/>
<dbReference type="GO" id="GO:0047693">
    <property type="term" value="F:ATP diphosphatase activity"/>
    <property type="evidence" value="ECO:0007669"/>
    <property type="project" value="UniProtKB-EC"/>
</dbReference>
<dbReference type="InterPro" id="IPR048011">
    <property type="entry name" value="NTP-PPase_MazG-like_C"/>
</dbReference>
<dbReference type="GO" id="GO:0046047">
    <property type="term" value="P:TTP catabolic process"/>
    <property type="evidence" value="ECO:0007669"/>
    <property type="project" value="TreeGrafter"/>
</dbReference>
<dbReference type="GO" id="GO:0006203">
    <property type="term" value="P:dGTP catabolic process"/>
    <property type="evidence" value="ECO:0007669"/>
    <property type="project" value="TreeGrafter"/>
</dbReference>
<proteinExistence type="predicted"/>
<dbReference type="GO" id="GO:0046081">
    <property type="term" value="P:dUTP catabolic process"/>
    <property type="evidence" value="ECO:0007669"/>
    <property type="project" value="TreeGrafter"/>
</dbReference>
<dbReference type="SUPFAM" id="SSF101386">
    <property type="entry name" value="all-alpha NTP pyrophosphatases"/>
    <property type="match status" value="1"/>
</dbReference>
<dbReference type="PANTHER" id="PTHR30522">
    <property type="entry name" value="NUCLEOSIDE TRIPHOSPHATE PYROPHOSPHOHYDROLASE"/>
    <property type="match status" value="1"/>
</dbReference>
<dbReference type="AlphaFoldDB" id="A0A644ZWN5"/>
<dbReference type="EMBL" id="VSSQ01010752">
    <property type="protein sequence ID" value="MPM45126.1"/>
    <property type="molecule type" value="Genomic_DNA"/>
</dbReference>
<organism evidence="2">
    <name type="scientific">bioreactor metagenome</name>
    <dbReference type="NCBI Taxonomy" id="1076179"/>
    <lineage>
        <taxon>unclassified sequences</taxon>
        <taxon>metagenomes</taxon>
        <taxon>ecological metagenomes</taxon>
    </lineage>
</organism>
<dbReference type="GO" id="GO:0046076">
    <property type="term" value="P:dTTP catabolic process"/>
    <property type="evidence" value="ECO:0007669"/>
    <property type="project" value="TreeGrafter"/>
</dbReference>
<dbReference type="CDD" id="cd11529">
    <property type="entry name" value="NTP-PPase_MazG_Cterm"/>
    <property type="match status" value="1"/>
</dbReference>
<evidence type="ECO:0000259" key="1">
    <source>
        <dbReference type="Pfam" id="PF03819"/>
    </source>
</evidence>
<dbReference type="NCBIfam" id="TIGR00444">
    <property type="entry name" value="mazG"/>
    <property type="match status" value="1"/>
</dbReference>
<evidence type="ECO:0000313" key="2">
    <source>
        <dbReference type="EMBL" id="MPM45126.1"/>
    </source>
</evidence>
<dbReference type="GO" id="GO:0046052">
    <property type="term" value="P:UTP catabolic process"/>
    <property type="evidence" value="ECO:0007669"/>
    <property type="project" value="TreeGrafter"/>
</dbReference>